<feature type="compositionally biased region" description="Basic and acidic residues" evidence="1">
    <location>
        <begin position="96"/>
        <end position="108"/>
    </location>
</feature>
<evidence type="ECO:0000313" key="2">
    <source>
        <dbReference type="EMBL" id="MFD2052675.1"/>
    </source>
</evidence>
<gene>
    <name evidence="2" type="ORF">ACFSQT_06015</name>
    <name evidence="3" type="ORF">ACFSQT_28000</name>
</gene>
<evidence type="ECO:0000313" key="4">
    <source>
        <dbReference type="Proteomes" id="UP001597349"/>
    </source>
</evidence>
<reference evidence="2" key="3">
    <citation type="submission" date="2024-09" db="EMBL/GenBank/DDBJ databases">
        <authorList>
            <person name="Sun Q."/>
            <person name="Mori K."/>
        </authorList>
    </citation>
    <scope>NUCLEOTIDE SEQUENCE</scope>
    <source>
        <strain evidence="2">ICMP 19560</strain>
    </source>
</reference>
<protein>
    <recommendedName>
        <fullName evidence="5">Secreted protein</fullName>
    </recommendedName>
</protein>
<dbReference type="EMBL" id="JBHUGY010000013">
    <property type="protein sequence ID" value="MFD2052675.1"/>
    <property type="molecule type" value="Genomic_DNA"/>
</dbReference>
<name>A0ABW4W8F4_9HYPH</name>
<comment type="caution">
    <text evidence="2">The sequence shown here is derived from an EMBL/GenBank/DDBJ whole genome shotgun (WGS) entry which is preliminary data.</text>
</comment>
<dbReference type="EMBL" id="JBHUGY010000046">
    <property type="protein sequence ID" value="MFD2056785.1"/>
    <property type="molecule type" value="Genomic_DNA"/>
</dbReference>
<accession>A0ABW4W8F4</accession>
<keyword evidence="4" id="KW-1185">Reference proteome</keyword>
<dbReference type="RefSeq" id="WP_379017475.1">
    <property type="nucleotide sequence ID" value="NZ_JBHUGY010000013.1"/>
</dbReference>
<organism evidence="2 4">
    <name type="scientific">Mesorhizobium calcicola</name>
    <dbReference type="NCBI Taxonomy" id="1300310"/>
    <lineage>
        <taxon>Bacteria</taxon>
        <taxon>Pseudomonadati</taxon>
        <taxon>Pseudomonadota</taxon>
        <taxon>Alphaproteobacteria</taxon>
        <taxon>Hyphomicrobiales</taxon>
        <taxon>Phyllobacteriaceae</taxon>
        <taxon>Mesorhizobium</taxon>
    </lineage>
</organism>
<dbReference type="Proteomes" id="UP001597349">
    <property type="component" value="Unassembled WGS sequence"/>
</dbReference>
<evidence type="ECO:0000313" key="3">
    <source>
        <dbReference type="EMBL" id="MFD2056785.1"/>
    </source>
</evidence>
<proteinExistence type="predicted"/>
<evidence type="ECO:0008006" key="5">
    <source>
        <dbReference type="Google" id="ProtNLM"/>
    </source>
</evidence>
<reference evidence="4" key="2">
    <citation type="journal article" date="2019" name="Int. J. Syst. Evol. Microbiol.">
        <title>The Global Catalogue of Microorganisms (GCM) 10K type strain sequencing project: providing services to taxonomists for standard genome sequencing and annotation.</title>
        <authorList>
            <consortium name="The Broad Institute Genomics Platform"/>
            <consortium name="The Broad Institute Genome Sequencing Center for Infectious Disease"/>
            <person name="Wu L."/>
            <person name="Ma J."/>
        </authorList>
    </citation>
    <scope>NUCLEOTIDE SEQUENCE [LARGE SCALE GENOMIC DNA]</scope>
    <source>
        <strain evidence="4">CGMCC 1.16226</strain>
    </source>
</reference>
<evidence type="ECO:0000256" key="1">
    <source>
        <dbReference type="SAM" id="MobiDB-lite"/>
    </source>
</evidence>
<reference evidence="2" key="1">
    <citation type="journal article" date="2014" name="Int. J. Syst. Evol. Microbiol.">
        <title>Complete genome of a new Firmicutes species belonging to the dominant human colonic microbiota ('Ruminococcus bicirculans') reveals two chromosomes and a selective capacity to utilize plant glucans.</title>
        <authorList>
            <consortium name="NISC Comparative Sequencing Program"/>
            <person name="Wegmann U."/>
            <person name="Louis P."/>
            <person name="Goesmann A."/>
            <person name="Henrissat B."/>
            <person name="Duncan S.H."/>
            <person name="Flint H.J."/>
        </authorList>
    </citation>
    <scope>NUCLEOTIDE SEQUENCE</scope>
    <source>
        <strain evidence="2">ICMP 19560</strain>
    </source>
</reference>
<feature type="region of interest" description="Disordered" evidence="1">
    <location>
        <begin position="75"/>
        <end position="108"/>
    </location>
</feature>
<sequence>MIAFSRRFWNLASVMSDFAAGAVGATVGGVGAGGGVVVWARAAAVCKPKATTIVERLIMLGVSGLARCRRPCRHHASTVKRRDERNPSVANVDPFARLDEPPEHDAES</sequence>